<evidence type="ECO:0000313" key="3">
    <source>
        <dbReference type="EMBL" id="GHP02618.1"/>
    </source>
</evidence>
<keyword evidence="4" id="KW-1185">Reference proteome</keyword>
<feature type="region of interest" description="Disordered" evidence="1">
    <location>
        <begin position="61"/>
        <end position="82"/>
    </location>
</feature>
<protein>
    <recommendedName>
        <fullName evidence="2">Pseudouridine synthase RsuA/RluA-like domain-containing protein</fullName>
    </recommendedName>
</protein>
<feature type="domain" description="Pseudouridine synthase RsuA/RluA-like" evidence="2">
    <location>
        <begin position="213"/>
        <end position="365"/>
    </location>
</feature>
<accession>A0A830H7G1</accession>
<evidence type="ECO:0000313" key="4">
    <source>
        <dbReference type="Proteomes" id="UP000660262"/>
    </source>
</evidence>
<dbReference type="GO" id="GO:0003723">
    <property type="term" value="F:RNA binding"/>
    <property type="evidence" value="ECO:0007669"/>
    <property type="project" value="InterPro"/>
</dbReference>
<dbReference type="EMBL" id="BNJQ01000003">
    <property type="protein sequence ID" value="GHP02618.1"/>
    <property type="molecule type" value="Genomic_DNA"/>
</dbReference>
<sequence length="430" mass="47109">MAAHCLSVARRCLSCRHARQAQSRCKRQEHQPCGVSGTSPASTRDPAVGPFPPVWPPTFLAQTGDRVGRDDEGESDDCLPQPGTDIVHAVVDARATAAAQVARHAAISPEHAGQLFLLGAVHHAMRAPTPPPGVAPRPFAPTSYDAVTGHLHPPPPAQDAVRASKTRRVYDPHEVLEPGTYLRIHVSPKRFAAAHTRDAAEYRRRIIHEDDCYVVVDKPSGVQVVSRVDNVCENLSYVYGALTGSENALFPCHRLDEPTEGVLVLAKNGQAAGAFARVMGTMEKRYRALAVRAPPLGRLTNWMKQMPRAKGETQRMRVYDDESADTDAVVASLVVEDVREFNSYFEVDILLETGRTHQIRAQLSHVGCPLVGETLYCRGALARSDGPTRLGLHAYSLRFAEGSPGAKECSLQGLHLRSREAPWWSRKEEE</sequence>
<feature type="region of interest" description="Disordered" evidence="1">
    <location>
        <begin position="26"/>
        <end position="47"/>
    </location>
</feature>
<evidence type="ECO:0000256" key="1">
    <source>
        <dbReference type="SAM" id="MobiDB-lite"/>
    </source>
</evidence>
<comment type="caution">
    <text evidence="3">The sequence shown here is derived from an EMBL/GenBank/DDBJ whole genome shotgun (WGS) entry which is preliminary data.</text>
</comment>
<reference evidence="3" key="1">
    <citation type="submission" date="2020-10" db="EMBL/GenBank/DDBJ databases">
        <title>Unveiling of a novel bifunctional photoreceptor, Dualchrome1, isolated from a cosmopolitan green alga.</title>
        <authorList>
            <person name="Suzuki S."/>
            <person name="Kawachi M."/>
        </authorList>
    </citation>
    <scope>NUCLEOTIDE SEQUENCE</scope>
    <source>
        <strain evidence="3">NIES 2893</strain>
    </source>
</reference>
<dbReference type="OrthoDB" id="424794at2759"/>
<dbReference type="InterPro" id="IPR050188">
    <property type="entry name" value="RluA_PseudoU_synthase"/>
</dbReference>
<gene>
    <name evidence="3" type="ORF">PPROV_000137400</name>
</gene>
<dbReference type="GO" id="GO:0000455">
    <property type="term" value="P:enzyme-directed rRNA pseudouridine synthesis"/>
    <property type="evidence" value="ECO:0007669"/>
    <property type="project" value="TreeGrafter"/>
</dbReference>
<organism evidence="3 4">
    <name type="scientific">Pycnococcus provasolii</name>
    <dbReference type="NCBI Taxonomy" id="41880"/>
    <lineage>
        <taxon>Eukaryota</taxon>
        <taxon>Viridiplantae</taxon>
        <taxon>Chlorophyta</taxon>
        <taxon>Pseudoscourfieldiophyceae</taxon>
        <taxon>Pseudoscourfieldiales</taxon>
        <taxon>Pycnococcaceae</taxon>
        <taxon>Pycnococcus</taxon>
    </lineage>
</organism>
<evidence type="ECO:0000259" key="2">
    <source>
        <dbReference type="Pfam" id="PF00849"/>
    </source>
</evidence>
<dbReference type="Pfam" id="PF00849">
    <property type="entry name" value="PseudoU_synth_2"/>
    <property type="match status" value="1"/>
</dbReference>
<name>A0A830H7G1_9CHLO</name>
<dbReference type="PANTHER" id="PTHR21600:SF52">
    <property type="entry name" value="PSEUDOURIDINE SYNTHASE RSUA_RLUA-LIKE DOMAIN-CONTAINING PROTEIN"/>
    <property type="match status" value="1"/>
</dbReference>
<dbReference type="Proteomes" id="UP000660262">
    <property type="component" value="Unassembled WGS sequence"/>
</dbReference>
<dbReference type="Gene3D" id="3.30.2350.10">
    <property type="entry name" value="Pseudouridine synthase"/>
    <property type="match status" value="1"/>
</dbReference>
<proteinExistence type="predicted"/>
<dbReference type="AlphaFoldDB" id="A0A830H7G1"/>
<dbReference type="PANTHER" id="PTHR21600">
    <property type="entry name" value="MITOCHONDRIAL RNA PSEUDOURIDINE SYNTHASE"/>
    <property type="match status" value="1"/>
</dbReference>
<dbReference type="InterPro" id="IPR020103">
    <property type="entry name" value="PsdUridine_synth_cat_dom_sf"/>
</dbReference>
<dbReference type="CDD" id="cd02869">
    <property type="entry name" value="PseudoU_synth_RluA_like"/>
    <property type="match status" value="1"/>
</dbReference>
<dbReference type="GO" id="GO:0009982">
    <property type="term" value="F:pseudouridine synthase activity"/>
    <property type="evidence" value="ECO:0007669"/>
    <property type="project" value="InterPro"/>
</dbReference>
<dbReference type="InterPro" id="IPR006145">
    <property type="entry name" value="PsdUridine_synth_RsuA/RluA"/>
</dbReference>
<dbReference type="SUPFAM" id="SSF55120">
    <property type="entry name" value="Pseudouridine synthase"/>
    <property type="match status" value="1"/>
</dbReference>